<gene>
    <name evidence="1" type="ORF">PSECIP111951_01389</name>
</gene>
<name>A0ABM9GGH4_9GAMM</name>
<sequence length="49" mass="5161">MINDNNVIDTLEELETFLNAVDKGGLGLENAVGVALATNNSNGRPFVPC</sequence>
<protein>
    <submittedName>
        <fullName evidence="1">Uncharacterized protein</fullName>
    </submittedName>
</protein>
<evidence type="ECO:0000313" key="2">
    <source>
        <dbReference type="Proteomes" id="UP001152485"/>
    </source>
</evidence>
<evidence type="ECO:0000313" key="1">
    <source>
        <dbReference type="EMBL" id="CAH9056084.1"/>
    </source>
</evidence>
<dbReference type="EMBL" id="CAMAPD010000005">
    <property type="protein sequence ID" value="CAH9056084.1"/>
    <property type="molecule type" value="Genomic_DNA"/>
</dbReference>
<reference evidence="1 2" key="1">
    <citation type="submission" date="2022-07" db="EMBL/GenBank/DDBJ databases">
        <authorList>
            <person name="Criscuolo A."/>
        </authorList>
    </citation>
    <scope>NUCLEOTIDE SEQUENCE [LARGE SCALE GENOMIC DNA]</scope>
    <source>
        <strain evidence="2">CIP 111951</strain>
    </source>
</reference>
<dbReference type="Proteomes" id="UP001152485">
    <property type="component" value="Unassembled WGS sequence"/>
</dbReference>
<proteinExistence type="predicted"/>
<accession>A0ABM9GGH4</accession>
<comment type="caution">
    <text evidence="1">The sequence shown here is derived from an EMBL/GenBank/DDBJ whole genome shotgun (WGS) entry which is preliminary data.</text>
</comment>
<organism evidence="1 2">
    <name type="scientific">Pseudoalteromonas holothuriae</name>
    <dbReference type="NCBI Taxonomy" id="2963714"/>
    <lineage>
        <taxon>Bacteria</taxon>
        <taxon>Pseudomonadati</taxon>
        <taxon>Pseudomonadota</taxon>
        <taxon>Gammaproteobacteria</taxon>
        <taxon>Alteromonadales</taxon>
        <taxon>Pseudoalteromonadaceae</taxon>
        <taxon>Pseudoalteromonas</taxon>
    </lineage>
</organism>